<feature type="domain" description="ABC3 transporter permease C-terminal" evidence="7">
    <location>
        <begin position="675"/>
        <end position="788"/>
    </location>
</feature>
<feature type="transmembrane region" description="Helical" evidence="6">
    <location>
        <begin position="724"/>
        <end position="746"/>
    </location>
</feature>
<dbReference type="GO" id="GO:0005886">
    <property type="term" value="C:plasma membrane"/>
    <property type="evidence" value="ECO:0007669"/>
    <property type="project" value="UniProtKB-SubCell"/>
</dbReference>
<evidence type="ECO:0000259" key="8">
    <source>
        <dbReference type="Pfam" id="PF12704"/>
    </source>
</evidence>
<protein>
    <submittedName>
        <fullName evidence="9">ABC transporter permease</fullName>
    </submittedName>
</protein>
<comment type="subcellular location">
    <subcellularLocation>
        <location evidence="1">Cell membrane</location>
        <topology evidence="1">Multi-pass membrane protein</topology>
    </subcellularLocation>
</comment>
<feature type="transmembrane region" description="Helical" evidence="6">
    <location>
        <begin position="670"/>
        <end position="694"/>
    </location>
</feature>
<feature type="transmembrane region" description="Helical" evidence="6">
    <location>
        <begin position="758"/>
        <end position="778"/>
    </location>
</feature>
<keyword evidence="2" id="KW-1003">Cell membrane</keyword>
<dbReference type="Pfam" id="PF12704">
    <property type="entry name" value="MacB_PCD"/>
    <property type="match status" value="1"/>
</dbReference>
<feature type="domain" description="MacB-like periplasmic core" evidence="8">
    <location>
        <begin position="18"/>
        <end position="214"/>
    </location>
</feature>
<name>A0A174LJ45_BACUN</name>
<proteinExistence type="predicted"/>
<organism evidence="9 10">
    <name type="scientific">Bacteroides uniformis</name>
    <dbReference type="NCBI Taxonomy" id="820"/>
    <lineage>
        <taxon>Bacteria</taxon>
        <taxon>Pseudomonadati</taxon>
        <taxon>Bacteroidota</taxon>
        <taxon>Bacteroidia</taxon>
        <taxon>Bacteroidales</taxon>
        <taxon>Bacteroidaceae</taxon>
        <taxon>Bacteroides</taxon>
    </lineage>
</organism>
<dbReference type="GO" id="GO:0022857">
    <property type="term" value="F:transmembrane transporter activity"/>
    <property type="evidence" value="ECO:0007669"/>
    <property type="project" value="TreeGrafter"/>
</dbReference>
<evidence type="ECO:0000256" key="2">
    <source>
        <dbReference type="ARBA" id="ARBA00022475"/>
    </source>
</evidence>
<keyword evidence="4 6" id="KW-1133">Transmembrane helix</keyword>
<feature type="domain" description="ABC3 transporter permease C-terminal" evidence="7">
    <location>
        <begin position="277"/>
        <end position="386"/>
    </location>
</feature>
<evidence type="ECO:0000313" key="9">
    <source>
        <dbReference type="EMBL" id="CUP22098.1"/>
    </source>
</evidence>
<evidence type="ECO:0000256" key="5">
    <source>
        <dbReference type="ARBA" id="ARBA00023136"/>
    </source>
</evidence>
<reference evidence="9 10" key="1">
    <citation type="submission" date="2015-09" db="EMBL/GenBank/DDBJ databases">
        <authorList>
            <consortium name="Pathogen Informatics"/>
        </authorList>
    </citation>
    <scope>NUCLEOTIDE SEQUENCE [LARGE SCALE GENOMIC DNA]</scope>
    <source>
        <strain evidence="9 10">2789STDY5608791</strain>
    </source>
</reference>
<feature type="transmembrane region" description="Helical" evidence="6">
    <location>
        <begin position="20"/>
        <end position="39"/>
    </location>
</feature>
<dbReference type="Proteomes" id="UP000095419">
    <property type="component" value="Unassembled WGS sequence"/>
</dbReference>
<keyword evidence="3 6" id="KW-0812">Transmembrane</keyword>
<evidence type="ECO:0000313" key="10">
    <source>
        <dbReference type="Proteomes" id="UP000095419"/>
    </source>
</evidence>
<evidence type="ECO:0000256" key="4">
    <source>
        <dbReference type="ARBA" id="ARBA00022989"/>
    </source>
</evidence>
<evidence type="ECO:0000256" key="3">
    <source>
        <dbReference type="ARBA" id="ARBA00022692"/>
    </source>
</evidence>
<sequence length="795" mass="92062">MKTLKYAWRFLIRSKSYTVINLLGLAFSLACCIMLMRYIHRELTVDTHCIDREHVYGVIQDMDGNRGMATIENTNKDSIYIDHRYIEKRTSLILMEQDFVSDEASRYTVRTLVADSCYFQLFPYRIVQGTPIKSPESALLTEVCARRIFGHDNPIGKVLHYSNGKDITVSGIIAEPTCKTMIQFDIVVSNTLSSFWERMPIEFVRFTPGTSIKKMNELGKQARWVNPNWKNIDARQYTFSFIPIADIYWEPAYVQDAGCPAMLTYGKRSHIYILSCVCLLLLLTGIINFINLYLIGTQRRGKEYGLKKMFGIKGTTLFLQILTENGLLVGCALLLAWLLIEITIIPVSRLLEYPFTYTSFDFWLSAGIWVILPILTSIYPFVKYNYASPVSSIRDATQSKRTVHTRILFLFIQYIFTFLLISLSLYFNKQLSLLLHTQPGFRIENVLIAKLGYESESAMPREKWQEAREAMWQRRHELWEALAQCPFIEHFEMEKRHILSEGFKVTYYNNREEKVEMKFWYATPNFFKLYGIKIIEGSIPSFEGEGNRGEVLVANRAAMKALHYDNLSEALVQEENERRLNPNAPLHPIVAVVEDYYDRHLSAGHRPIIYNVCKQRSDDMCQIAYTPGRLKDVLDYLRDTELRIYGCTDFEYTLLEDEWHKLYQKDRQIAVIYSCFALIAVLISCLGLFGISLFDIRQRYREIGIRKINGAGMCDLYQLLFRKYILVLAVAFIIAAPLTYYIIYLYTQDFAVKASVGIGIYVISLLIVAFISLGTLFWQIHKAAKINPAEVIKSE</sequence>
<dbReference type="InterPro" id="IPR050250">
    <property type="entry name" value="Macrolide_Exporter_MacB"/>
</dbReference>
<evidence type="ECO:0000259" key="7">
    <source>
        <dbReference type="Pfam" id="PF02687"/>
    </source>
</evidence>
<evidence type="ECO:0000256" key="1">
    <source>
        <dbReference type="ARBA" id="ARBA00004651"/>
    </source>
</evidence>
<evidence type="ECO:0000256" key="6">
    <source>
        <dbReference type="SAM" id="Phobius"/>
    </source>
</evidence>
<dbReference type="Pfam" id="PF02687">
    <property type="entry name" value="FtsX"/>
    <property type="match status" value="2"/>
</dbReference>
<accession>A0A174LJ45</accession>
<dbReference type="InterPro" id="IPR003838">
    <property type="entry name" value="ABC3_permease_C"/>
</dbReference>
<gene>
    <name evidence="9" type="ORF">ERS417307_03289</name>
</gene>
<feature type="transmembrane region" description="Helical" evidence="6">
    <location>
        <begin position="403"/>
        <end position="427"/>
    </location>
</feature>
<dbReference type="PANTHER" id="PTHR30572">
    <property type="entry name" value="MEMBRANE COMPONENT OF TRANSPORTER-RELATED"/>
    <property type="match status" value="1"/>
</dbReference>
<dbReference type="InterPro" id="IPR025857">
    <property type="entry name" value="MacB_PCD"/>
</dbReference>
<keyword evidence="5 6" id="KW-0472">Membrane</keyword>
<dbReference type="PANTHER" id="PTHR30572:SF18">
    <property type="entry name" value="ABC-TYPE MACROLIDE FAMILY EXPORT SYSTEM PERMEASE COMPONENT 2"/>
    <property type="match status" value="1"/>
</dbReference>
<feature type="transmembrane region" description="Helical" evidence="6">
    <location>
        <begin position="271"/>
        <end position="296"/>
    </location>
</feature>
<dbReference type="AlphaFoldDB" id="A0A174LJ45"/>
<dbReference type="RefSeq" id="WP_057089399.1">
    <property type="nucleotide sequence ID" value="NZ_CYZF01000010.1"/>
</dbReference>
<feature type="transmembrane region" description="Helical" evidence="6">
    <location>
        <begin position="360"/>
        <end position="382"/>
    </location>
</feature>
<feature type="transmembrane region" description="Helical" evidence="6">
    <location>
        <begin position="317"/>
        <end position="340"/>
    </location>
</feature>
<dbReference type="EMBL" id="CYZF01000010">
    <property type="protein sequence ID" value="CUP22098.1"/>
    <property type="molecule type" value="Genomic_DNA"/>
</dbReference>
<dbReference type="PROSITE" id="PS51257">
    <property type="entry name" value="PROKAR_LIPOPROTEIN"/>
    <property type="match status" value="1"/>
</dbReference>